<comment type="subcellular location">
    <subcellularLocation>
        <location evidence="13">Cell membrane</location>
        <topology evidence="13">Single-pass membrane protein</topology>
    </subcellularLocation>
</comment>
<dbReference type="InterPro" id="IPR011009">
    <property type="entry name" value="Kinase-like_dom_sf"/>
</dbReference>
<keyword evidence="4" id="KW-0997">Cell inner membrane</keyword>
<organism evidence="15 16">
    <name type="scientific">Bisgaard Taxon 45</name>
    <dbReference type="NCBI Taxonomy" id="304289"/>
    <lineage>
        <taxon>Bacteria</taxon>
        <taxon>Pseudomonadati</taxon>
        <taxon>Pseudomonadota</taxon>
        <taxon>Gammaproteobacteria</taxon>
        <taxon>Pasteurellales</taxon>
        <taxon>Pasteurellaceae</taxon>
    </lineage>
</organism>
<dbReference type="InterPro" id="IPR004147">
    <property type="entry name" value="ABC1_dom"/>
</dbReference>
<keyword evidence="3 13" id="KW-1003">Cell membrane</keyword>
<feature type="active site" description="Proton acceptor" evidence="13">
    <location>
        <position position="296"/>
    </location>
</feature>
<evidence type="ECO:0000256" key="10">
    <source>
        <dbReference type="ARBA" id="ARBA00022840"/>
    </source>
</evidence>
<keyword evidence="5 13" id="KW-0808">Transferase</keyword>
<evidence type="ECO:0000256" key="1">
    <source>
        <dbReference type="ARBA" id="ARBA00005020"/>
    </source>
</evidence>
<evidence type="ECO:0000313" key="15">
    <source>
        <dbReference type="EMBL" id="MDP9499884.1"/>
    </source>
</evidence>
<keyword evidence="11 13" id="KW-1133">Transmembrane helix</keyword>
<comment type="caution">
    <text evidence="13">Lacks conserved residue(s) required for the propagation of feature annotation.</text>
</comment>
<comment type="caution">
    <text evidence="15">The sequence shown here is derived from an EMBL/GenBank/DDBJ whole genome shotgun (WGS) entry which is preliminary data.</text>
</comment>
<dbReference type="EMBL" id="JAQAHH010000003">
    <property type="protein sequence ID" value="MDP9499884.1"/>
    <property type="molecule type" value="Genomic_DNA"/>
</dbReference>
<dbReference type="Proteomes" id="UP001224083">
    <property type="component" value="Unassembled WGS sequence"/>
</dbReference>
<accession>A0ABT9KCU9</accession>
<dbReference type="InterPro" id="IPR010232">
    <property type="entry name" value="UbiB"/>
</dbReference>
<keyword evidence="9 13" id="KW-0418">Kinase</keyword>
<feature type="domain" description="ABC1 atypical kinase-like" evidence="14">
    <location>
        <begin position="93"/>
        <end position="352"/>
    </location>
</feature>
<gene>
    <name evidence="13 15" type="primary">ubiB</name>
    <name evidence="15" type="ORF">O7M46_02830</name>
</gene>
<comment type="pathway">
    <text evidence="1 13">Cofactor biosynthesis; ubiquinone biosynthesis [regulation].</text>
</comment>
<evidence type="ECO:0000256" key="13">
    <source>
        <dbReference type="HAMAP-Rule" id="MF_00414"/>
    </source>
</evidence>
<dbReference type="InterPro" id="IPR045308">
    <property type="entry name" value="UbiB_bact"/>
</dbReference>
<evidence type="ECO:0000313" key="16">
    <source>
        <dbReference type="Proteomes" id="UP001224083"/>
    </source>
</evidence>
<keyword evidence="8 13" id="KW-0547">Nucleotide-binding</keyword>
<evidence type="ECO:0000256" key="5">
    <source>
        <dbReference type="ARBA" id="ARBA00022679"/>
    </source>
</evidence>
<dbReference type="Pfam" id="PF03109">
    <property type="entry name" value="ABC1"/>
    <property type="match status" value="1"/>
</dbReference>
<comment type="similarity">
    <text evidence="2">Belongs to the protein kinase superfamily. ADCK protein kinase family.</text>
</comment>
<keyword evidence="12 13" id="KW-0472">Membrane</keyword>
<dbReference type="SUPFAM" id="SSF56112">
    <property type="entry name" value="Protein kinase-like (PK-like)"/>
    <property type="match status" value="1"/>
</dbReference>
<keyword evidence="10 13" id="KW-0067">ATP-binding</keyword>
<feature type="transmembrane region" description="Helical" evidence="13">
    <location>
        <begin position="506"/>
        <end position="526"/>
    </location>
</feature>
<dbReference type="NCBIfam" id="TIGR01982">
    <property type="entry name" value="UbiB"/>
    <property type="match status" value="1"/>
</dbReference>
<evidence type="ECO:0000256" key="2">
    <source>
        <dbReference type="ARBA" id="ARBA00009670"/>
    </source>
</evidence>
<evidence type="ECO:0000256" key="9">
    <source>
        <dbReference type="ARBA" id="ARBA00022777"/>
    </source>
</evidence>
<keyword evidence="16" id="KW-1185">Reference proteome</keyword>
<feature type="binding site" evidence="13">
    <location>
        <position position="161"/>
    </location>
    <ligand>
        <name>ATP</name>
        <dbReference type="ChEBI" id="CHEBI:30616"/>
    </ligand>
</feature>
<evidence type="ECO:0000256" key="3">
    <source>
        <dbReference type="ARBA" id="ARBA00022475"/>
    </source>
</evidence>
<comment type="function">
    <text evidence="13">Is probably a protein kinase regulator of UbiI activity which is involved in aerobic coenzyme Q (ubiquinone) biosynthesis.</text>
</comment>
<dbReference type="HAMAP" id="MF_00414">
    <property type="entry name" value="UbiB"/>
    <property type="match status" value="1"/>
</dbReference>
<dbReference type="PANTHER" id="PTHR10566">
    <property type="entry name" value="CHAPERONE-ACTIVITY OF BC1 COMPLEX CABC1 -RELATED"/>
    <property type="match status" value="1"/>
</dbReference>
<evidence type="ECO:0000256" key="7">
    <source>
        <dbReference type="ARBA" id="ARBA00022692"/>
    </source>
</evidence>
<feature type="binding site" evidence="13">
    <location>
        <begin position="129"/>
        <end position="137"/>
    </location>
    <ligand>
        <name>ATP</name>
        <dbReference type="ChEBI" id="CHEBI:30616"/>
    </ligand>
</feature>
<evidence type="ECO:0000256" key="11">
    <source>
        <dbReference type="ARBA" id="ARBA00022989"/>
    </source>
</evidence>
<keyword evidence="6 13" id="KW-0831">Ubiquinone biosynthesis</keyword>
<comment type="similarity">
    <text evidence="13">Belongs to the ABC1 family. UbiB subfamily.</text>
</comment>
<keyword evidence="7 13" id="KW-0812">Transmembrane</keyword>
<evidence type="ECO:0000256" key="12">
    <source>
        <dbReference type="ARBA" id="ARBA00023136"/>
    </source>
</evidence>
<name>A0ABT9KCU9_9PAST</name>
<dbReference type="NCBIfam" id="NF003404">
    <property type="entry name" value="PRK04750.1"/>
    <property type="match status" value="1"/>
</dbReference>
<dbReference type="PANTHER" id="PTHR10566:SF113">
    <property type="entry name" value="PROTEIN ACTIVITY OF BC1 COMPLEX KINASE 7, CHLOROPLASTIC"/>
    <property type="match status" value="1"/>
</dbReference>
<proteinExistence type="inferred from homology"/>
<evidence type="ECO:0000256" key="8">
    <source>
        <dbReference type="ARBA" id="ARBA00022741"/>
    </source>
</evidence>
<dbReference type="CDD" id="cd13972">
    <property type="entry name" value="UbiB"/>
    <property type="match status" value="1"/>
</dbReference>
<evidence type="ECO:0000259" key="14">
    <source>
        <dbReference type="Pfam" id="PF03109"/>
    </source>
</evidence>
<reference evidence="15 16" key="1">
    <citation type="submission" date="2022-12" db="EMBL/GenBank/DDBJ databases">
        <title>Genome sequence of Pasteurellaceae Bisgaard Taxon 45.</title>
        <authorList>
            <person name="Foggin C."/>
            <person name="Rosen L.E."/>
            <person name="Henton M."/>
            <person name="Buys A."/>
            <person name="Floyd T."/>
            <person name="Turner A.D."/>
            <person name="Tarbin J."/>
            <person name="Lloyd A.S."/>
            <person name="Chaitezvi C."/>
            <person name="Ellis R.J."/>
            <person name="Roberts H.C."/>
            <person name="Dastjerdi A."/>
            <person name="Nunez A."/>
            <person name="Van Vliet A.H."/>
            <person name="Steinbach F."/>
        </authorList>
    </citation>
    <scope>NUCLEOTIDE SEQUENCE [LARGE SCALE GENOMIC DNA]</scope>
    <source>
        <strain evidence="15 16">VF20HR</strain>
    </source>
</reference>
<keyword evidence="15" id="KW-0830">Ubiquinone</keyword>
<sequence>MQLNDISHLYKIIKTFLIYGIDEALPEHRYTRAVRCWRKTLFWLRNKHKDKTFGLRLRLALQELGPVWIKLGQMLSTRRDLFPPEIADELALLQDQVDPFDGKIAREKIEQALGAPLDTWFEEFDEIALASASIAQVHTAKFKQNAPHLDKQLAGKEVVLKVLRPNIQHMIQADLSLMYKIASWIPRLKAEGRRLRPVEVVREYEKTLRDELDLRREMANAIQLRANFENSPMLYIPEMYKQFCHKTVIVMERIYGIPVSDIEALHANGTNMKLLAERGVQVFFTQVFRDSFFHADMHPGNIFVNRAHPDDPQYIGIDCGIVGRLNDHDKRYLAESFVAFFNRDYRRVAEMHVASGWTPKDTNIDDFEQAFREVCEPIFAKPLSEISFGHVLLNLFNVAREYNMEVQPQLVLLQKTLLYIEGLGRQLYPQLDLWDTAKPFLQKWLDEQMGIKAFTQSVKQKLPYWREHVVDLPENVMDALAQQKIIAQELAHLNRTLTRKRHLPHLSSFVLGLGTGLLIWLLINLLS</sequence>
<dbReference type="EC" id="2.7.-.-" evidence="13"/>
<protein>
    <recommendedName>
        <fullName evidence="13">Probable protein kinase UbiB</fullName>
        <ecNumber evidence="13">2.7.-.-</ecNumber>
    </recommendedName>
    <alternativeName>
        <fullName evidence="13">Ubiquinone biosynthesis protein UbiB</fullName>
    </alternativeName>
</protein>
<evidence type="ECO:0000256" key="6">
    <source>
        <dbReference type="ARBA" id="ARBA00022688"/>
    </source>
</evidence>
<dbReference type="InterPro" id="IPR050154">
    <property type="entry name" value="UbiB_kinase"/>
</dbReference>
<evidence type="ECO:0000256" key="4">
    <source>
        <dbReference type="ARBA" id="ARBA00022519"/>
    </source>
</evidence>